<dbReference type="OrthoDB" id="534815at2759"/>
<dbReference type="Gene3D" id="1.10.287.3290">
    <property type="match status" value="1"/>
</dbReference>
<dbReference type="InterPro" id="IPR046362">
    <property type="entry name" value="Zw10/DSL1_C_sf"/>
</dbReference>
<evidence type="ECO:0000256" key="1">
    <source>
        <dbReference type="SAM" id="MobiDB-lite"/>
    </source>
</evidence>
<feature type="compositionally biased region" description="Basic residues" evidence="1">
    <location>
        <begin position="409"/>
        <end position="422"/>
    </location>
</feature>
<dbReference type="GO" id="GO:1990423">
    <property type="term" value="C:RZZ complex"/>
    <property type="evidence" value="ECO:0007669"/>
    <property type="project" value="TreeGrafter"/>
</dbReference>
<dbReference type="EMBL" id="LK052908">
    <property type="protein sequence ID" value="CDR46441.1"/>
    <property type="molecule type" value="Genomic_DNA"/>
</dbReference>
<dbReference type="AlphaFoldDB" id="A0A061BEW3"/>
<dbReference type="VEuPathDB" id="FungiDB:BON22_4276"/>
<dbReference type="GO" id="GO:0006888">
    <property type="term" value="P:endoplasmic reticulum to Golgi vesicle-mediated transport"/>
    <property type="evidence" value="ECO:0007669"/>
    <property type="project" value="TreeGrafter"/>
</dbReference>
<feature type="domain" description="Retrograde transport protein Dsl1 C-terminal" evidence="3">
    <location>
        <begin position="568"/>
        <end position="703"/>
    </location>
</feature>
<evidence type="ECO:0000313" key="4">
    <source>
        <dbReference type="EMBL" id="CDR46441.1"/>
    </source>
</evidence>
<dbReference type="PANTHER" id="PTHR12205:SF0">
    <property type="entry name" value="CENTROMERE_KINETOCHORE PROTEIN ZW10 HOMOLOG"/>
    <property type="match status" value="1"/>
</dbReference>
<feature type="region of interest" description="Disordered" evidence="1">
    <location>
        <begin position="327"/>
        <end position="448"/>
    </location>
</feature>
<dbReference type="InterPro" id="IPR021876">
    <property type="entry name" value="Dsl1_C"/>
</dbReference>
<dbReference type="Pfam" id="PF11989">
    <property type="entry name" value="Dsl1_C"/>
    <property type="match status" value="1"/>
</dbReference>
<feature type="compositionally biased region" description="Basic and acidic residues" evidence="1">
    <location>
        <begin position="378"/>
        <end position="387"/>
    </location>
</feature>
<feature type="compositionally biased region" description="Acidic residues" evidence="1">
    <location>
        <begin position="359"/>
        <end position="377"/>
    </location>
</feature>
<feature type="domain" description="Retrograde transport protein Dsl1 N-terminal" evidence="2">
    <location>
        <begin position="34"/>
        <end position="193"/>
    </location>
</feature>
<accession>A0A061BEW3</accession>
<dbReference type="GO" id="GO:0007094">
    <property type="term" value="P:mitotic spindle assembly checkpoint signaling"/>
    <property type="evidence" value="ECO:0007669"/>
    <property type="project" value="TreeGrafter"/>
</dbReference>
<gene>
    <name evidence="4" type="ORF">CYFA0S_23e01024g</name>
</gene>
<dbReference type="Pfam" id="PF11988">
    <property type="entry name" value="Dsl1_N"/>
    <property type="match status" value="1"/>
</dbReference>
<protein>
    <submittedName>
        <fullName evidence="4">CYFA0S23e01024g1_1</fullName>
    </submittedName>
</protein>
<dbReference type="GO" id="GO:0005737">
    <property type="term" value="C:cytoplasm"/>
    <property type="evidence" value="ECO:0007669"/>
    <property type="project" value="GOC"/>
</dbReference>
<dbReference type="Gene3D" id="1.10.357.150">
    <property type="match status" value="1"/>
</dbReference>
<dbReference type="PANTHER" id="PTHR12205">
    <property type="entry name" value="CENTROMERE/KINETOCHORE PROTEIN ZW10"/>
    <property type="match status" value="1"/>
</dbReference>
<feature type="compositionally biased region" description="Polar residues" evidence="1">
    <location>
        <begin position="423"/>
        <end position="433"/>
    </location>
</feature>
<reference evidence="4" key="1">
    <citation type="journal article" date="2014" name="Genome Announc.">
        <title>Genome sequence of the yeast Cyberlindnera fabianii (Hansenula fabianii).</title>
        <authorList>
            <person name="Freel K.C."/>
            <person name="Sarilar V."/>
            <person name="Neuveglise C."/>
            <person name="Devillers H."/>
            <person name="Friedrich A."/>
            <person name="Schacherer J."/>
        </authorList>
    </citation>
    <scope>NUCLEOTIDE SEQUENCE</scope>
    <source>
        <strain evidence="4">YJS4271</strain>
    </source>
</reference>
<proteinExistence type="predicted"/>
<feature type="compositionally biased region" description="Polar residues" evidence="1">
    <location>
        <begin position="327"/>
        <end position="349"/>
    </location>
</feature>
<name>A0A061BEW3_CYBFA</name>
<dbReference type="InterPro" id="IPR021875">
    <property type="entry name" value="Dsl1_N_dom"/>
</dbReference>
<sequence>MQTIEEIDTHVERLDEQITRLVSVDSLKTQLSATSHRSLDIKELGQLQARDGQIVTEIEQLHELWVITTLKKEIEVNLEMFEFENVFASLQKLTEKIQGISLNSASVKTKWLERATQLQDEVQETFTKTWKQLVSVDEESSGTVSVTFHEEVEIDDFAVAFESLADVVETFALPQNIFNLAHTIDTCFMNTYLDDVYVLTLNGSTLSSSKTDTHNILTHIQSTKALVDFIDLIPQNTRIINYISTPLFDKLKELVTENADQILGDQSLKDNFLELGQYVQAKNFTRGKINEWITHELYELTIQQYLNQHLDMLRRVFEEPDFSTVTRTIQSSTPSLPSSNPVPMTTTQEAKSKNKSDADADEDEDGWDAWGDDDQDQDDKGAKQTKADDDDGWEAWGDDDDEDEPPAPKPKKLLSKLSKKSRSPTPTSQLQNKPQPTPPLAPPNTYQTTHIPDQVLSIIKSYIASRARLPEDQHSSHMSKLNYLTTTYFMLGSRSYPSTLLQYNDGYYLTQELSLPNLKSLNDRLLFTFIKTYEDRIANELSHLNGLDPGISAGQSMLVVKKIQSLFDEMFKELSFLERETYSKITVSVIGEFYQLIIDSVMGKGDIGEAESVYLSKLIDNFLQMNQPFGAELKNSVKNWEKLRKISYILNAHLKEIMETFYNGEFYEFETDELVSLIDKLFADSDLKRSYVAEIRELRAEADNQ</sequence>
<dbReference type="PhylomeDB" id="A0A061BEW3"/>
<feature type="compositionally biased region" description="Acidic residues" evidence="1">
    <location>
        <begin position="388"/>
        <end position="405"/>
    </location>
</feature>
<organism evidence="4">
    <name type="scientific">Cyberlindnera fabianii</name>
    <name type="common">Yeast</name>
    <name type="synonym">Hansenula fabianii</name>
    <dbReference type="NCBI Taxonomy" id="36022"/>
    <lineage>
        <taxon>Eukaryota</taxon>
        <taxon>Fungi</taxon>
        <taxon>Dikarya</taxon>
        <taxon>Ascomycota</taxon>
        <taxon>Saccharomycotina</taxon>
        <taxon>Saccharomycetes</taxon>
        <taxon>Phaffomycetales</taxon>
        <taxon>Phaffomycetaceae</taxon>
        <taxon>Cyberlindnera</taxon>
    </lineage>
</organism>
<evidence type="ECO:0000259" key="3">
    <source>
        <dbReference type="Pfam" id="PF11989"/>
    </source>
</evidence>
<evidence type="ECO:0000259" key="2">
    <source>
        <dbReference type="Pfam" id="PF11988"/>
    </source>
</evidence>